<organism evidence="3 4">
    <name type="scientific">Dreissena polymorpha</name>
    <name type="common">Zebra mussel</name>
    <name type="synonym">Mytilus polymorpha</name>
    <dbReference type="NCBI Taxonomy" id="45954"/>
    <lineage>
        <taxon>Eukaryota</taxon>
        <taxon>Metazoa</taxon>
        <taxon>Spiralia</taxon>
        <taxon>Lophotrochozoa</taxon>
        <taxon>Mollusca</taxon>
        <taxon>Bivalvia</taxon>
        <taxon>Autobranchia</taxon>
        <taxon>Heteroconchia</taxon>
        <taxon>Euheterodonta</taxon>
        <taxon>Imparidentia</taxon>
        <taxon>Neoheterodontei</taxon>
        <taxon>Myida</taxon>
        <taxon>Dreissenoidea</taxon>
        <taxon>Dreissenidae</taxon>
        <taxon>Dreissena</taxon>
    </lineage>
</organism>
<dbReference type="EMBL" id="JAIWYP010000004">
    <property type="protein sequence ID" value="KAH3832050.1"/>
    <property type="molecule type" value="Genomic_DNA"/>
</dbReference>
<dbReference type="PROSITE" id="PS50836">
    <property type="entry name" value="DOMON"/>
    <property type="match status" value="3"/>
</dbReference>
<feature type="domain" description="DOMON" evidence="2">
    <location>
        <begin position="292"/>
        <end position="419"/>
    </location>
</feature>
<name>A0A9D4HD51_DREPO</name>
<dbReference type="SMART" id="SM00664">
    <property type="entry name" value="DoH"/>
    <property type="match status" value="2"/>
</dbReference>
<keyword evidence="4" id="KW-1185">Reference proteome</keyword>
<feature type="region of interest" description="Disordered" evidence="1">
    <location>
        <begin position="278"/>
        <end position="325"/>
    </location>
</feature>
<dbReference type="CDD" id="cd09631">
    <property type="entry name" value="DOMON_DOH"/>
    <property type="match status" value="2"/>
</dbReference>
<accession>A0A9D4HD51</accession>
<evidence type="ECO:0000256" key="1">
    <source>
        <dbReference type="SAM" id="MobiDB-lite"/>
    </source>
</evidence>
<dbReference type="PANTHER" id="PTHR46901">
    <property type="entry name" value="GH04942P"/>
    <property type="match status" value="1"/>
</dbReference>
<protein>
    <recommendedName>
        <fullName evidence="2">DOMON domain-containing protein</fullName>
    </recommendedName>
</protein>
<feature type="compositionally biased region" description="Acidic residues" evidence="1">
    <location>
        <begin position="298"/>
        <end position="314"/>
    </location>
</feature>
<gene>
    <name evidence="3" type="ORF">DPMN_105326</name>
</gene>
<dbReference type="InterPro" id="IPR005018">
    <property type="entry name" value="DOMON_domain"/>
</dbReference>
<evidence type="ECO:0000313" key="3">
    <source>
        <dbReference type="EMBL" id="KAH3832050.1"/>
    </source>
</evidence>
<feature type="domain" description="DOMON" evidence="2">
    <location>
        <begin position="509"/>
        <end position="554"/>
    </location>
</feature>
<dbReference type="PANTHER" id="PTHR46901:SF2">
    <property type="entry name" value="GH04942P"/>
    <property type="match status" value="1"/>
</dbReference>
<proteinExistence type="predicted"/>
<reference evidence="3" key="1">
    <citation type="journal article" date="2019" name="bioRxiv">
        <title>The Genome of the Zebra Mussel, Dreissena polymorpha: A Resource for Invasive Species Research.</title>
        <authorList>
            <person name="McCartney M.A."/>
            <person name="Auch B."/>
            <person name="Kono T."/>
            <person name="Mallez S."/>
            <person name="Zhang Y."/>
            <person name="Obille A."/>
            <person name="Becker A."/>
            <person name="Abrahante J.E."/>
            <person name="Garbe J."/>
            <person name="Badalamenti J.P."/>
            <person name="Herman A."/>
            <person name="Mangelson H."/>
            <person name="Liachko I."/>
            <person name="Sullivan S."/>
            <person name="Sone E.D."/>
            <person name="Koren S."/>
            <person name="Silverstein K.A.T."/>
            <person name="Beckman K.B."/>
            <person name="Gohl D.M."/>
        </authorList>
    </citation>
    <scope>NUCLEOTIDE SEQUENCE</scope>
    <source>
        <strain evidence="3">Duluth1</strain>
        <tissue evidence="3">Whole animal</tissue>
    </source>
</reference>
<evidence type="ECO:0000259" key="2">
    <source>
        <dbReference type="PROSITE" id="PS50836"/>
    </source>
</evidence>
<dbReference type="Pfam" id="PF03351">
    <property type="entry name" value="DOMON"/>
    <property type="match status" value="2"/>
</dbReference>
<comment type="caution">
    <text evidence="3">The sequence shown here is derived from an EMBL/GenBank/DDBJ whole genome shotgun (WGS) entry which is preliminary data.</text>
</comment>
<reference evidence="3" key="2">
    <citation type="submission" date="2020-11" db="EMBL/GenBank/DDBJ databases">
        <authorList>
            <person name="McCartney M.A."/>
            <person name="Auch B."/>
            <person name="Kono T."/>
            <person name="Mallez S."/>
            <person name="Becker A."/>
            <person name="Gohl D.M."/>
            <person name="Silverstein K.A.T."/>
            <person name="Koren S."/>
            <person name="Bechman K.B."/>
            <person name="Herman A."/>
            <person name="Abrahante J.E."/>
            <person name="Garbe J."/>
        </authorList>
    </citation>
    <scope>NUCLEOTIDE SEQUENCE</scope>
    <source>
        <strain evidence="3">Duluth1</strain>
        <tissue evidence="3">Whole animal</tissue>
    </source>
</reference>
<dbReference type="Proteomes" id="UP000828390">
    <property type="component" value="Unassembled WGS sequence"/>
</dbReference>
<dbReference type="AlphaFoldDB" id="A0A9D4HD51"/>
<dbReference type="InterPro" id="IPR045266">
    <property type="entry name" value="DOH_DOMON"/>
</dbReference>
<sequence>MATTAVVSRPHDWRKVEDTTTKYVTTEQLTTATTVTEKTTTTDWRFTKDFTNAGQGGVTIIGTGGDGSSSTNFTWTGNNMTGNNPDGNSGSGKWTTRHHWCPSGDCSRANVTWYYNDNNVTFEVFFKGIKDYWSNWIALGISDDEKMVNTDVILLRTDDHYHFVALDSYIGGQRAPPKIDESQDVNLTSASLENDVLKFLVVRPLVTGDINDKQIGEKTYFLFLADGHRIGNTLLRHRNRYISPEVCLSPSCEKALGLGKINAQGAWEFSDDWNLIGPSSGRRRREAGAMAEGGAAEGETEAEGEGVGEGEGEPGDSCGALFAGNSPTTGDTIHPMDCTDMVIGSAKGPLSRIGDYYSRDRSTPLSDEALGGSNSLTAAIGEENGGWTTILFRRKLSAGSDAADHSFERGPMHVVWARGQEPGSIHHVPASGLEHNQSAASIPNYYKEDELKYHGRDLDGTSYGHRGYLTLDFFSQPTGNGGTGGVDTGGVWTGTGSTGSGESYSHPSGRYIVTWQRDNANNDMMYTISARLSDTERQWMAIGFNSQDRMASNT</sequence>
<evidence type="ECO:0000313" key="4">
    <source>
        <dbReference type="Proteomes" id="UP000828390"/>
    </source>
</evidence>
<feature type="domain" description="DOMON" evidence="2">
    <location>
        <begin position="107"/>
        <end position="227"/>
    </location>
</feature>